<sequence length="111" mass="12484">MTGSRPRARSRKGCLCRISTRRAFVRKKQVIGKVWRPGSKLVVWAAPTVANGVAVVYKDFMGKATDDRLKVSVQGRQIPIKNIRRLVKGEVSPQDMELHLGPTIWPLYVTV</sequence>
<proteinExistence type="predicted"/>
<keyword evidence="2" id="KW-1185">Reference proteome</keyword>
<evidence type="ECO:0000313" key="1">
    <source>
        <dbReference type="EMBL" id="ORZ38338.1"/>
    </source>
</evidence>
<dbReference type="Proteomes" id="UP000193411">
    <property type="component" value="Unassembled WGS sequence"/>
</dbReference>
<comment type="caution">
    <text evidence="1">The sequence shown here is derived from an EMBL/GenBank/DDBJ whole genome shotgun (WGS) entry which is preliminary data.</text>
</comment>
<organism evidence="1 2">
    <name type="scientific">Catenaria anguillulae PL171</name>
    <dbReference type="NCBI Taxonomy" id="765915"/>
    <lineage>
        <taxon>Eukaryota</taxon>
        <taxon>Fungi</taxon>
        <taxon>Fungi incertae sedis</taxon>
        <taxon>Blastocladiomycota</taxon>
        <taxon>Blastocladiomycetes</taxon>
        <taxon>Blastocladiales</taxon>
        <taxon>Catenariaceae</taxon>
        <taxon>Catenaria</taxon>
    </lineage>
</organism>
<gene>
    <name evidence="1" type="ORF">BCR44DRAFT_34143</name>
</gene>
<dbReference type="AlphaFoldDB" id="A0A1Y2HUP3"/>
<name>A0A1Y2HUP3_9FUNG</name>
<reference evidence="1 2" key="1">
    <citation type="submission" date="2016-07" db="EMBL/GenBank/DDBJ databases">
        <title>Pervasive Adenine N6-methylation of Active Genes in Fungi.</title>
        <authorList>
            <consortium name="DOE Joint Genome Institute"/>
            <person name="Mondo S.J."/>
            <person name="Dannebaum R.O."/>
            <person name="Kuo R.C."/>
            <person name="Labutti K."/>
            <person name="Haridas S."/>
            <person name="Kuo A."/>
            <person name="Salamov A."/>
            <person name="Ahrendt S.R."/>
            <person name="Lipzen A."/>
            <person name="Sullivan W."/>
            <person name="Andreopoulos W.B."/>
            <person name="Clum A."/>
            <person name="Lindquist E."/>
            <person name="Daum C."/>
            <person name="Ramamoorthy G.K."/>
            <person name="Gryganskyi A."/>
            <person name="Culley D."/>
            <person name="Magnuson J.K."/>
            <person name="James T.Y."/>
            <person name="O'Malley M.A."/>
            <person name="Stajich J.E."/>
            <person name="Spatafora J.W."/>
            <person name="Visel A."/>
            <person name="Grigoriev I.V."/>
        </authorList>
    </citation>
    <scope>NUCLEOTIDE SEQUENCE [LARGE SCALE GENOMIC DNA]</scope>
    <source>
        <strain evidence="1 2">PL171</strain>
    </source>
</reference>
<accession>A0A1Y2HUP3</accession>
<dbReference type="EMBL" id="MCFL01000009">
    <property type="protein sequence ID" value="ORZ38338.1"/>
    <property type="molecule type" value="Genomic_DNA"/>
</dbReference>
<protein>
    <submittedName>
        <fullName evidence="1">Uncharacterized protein</fullName>
    </submittedName>
</protein>
<evidence type="ECO:0000313" key="2">
    <source>
        <dbReference type="Proteomes" id="UP000193411"/>
    </source>
</evidence>